<keyword evidence="6" id="KW-0547">Nucleotide-binding</keyword>
<keyword evidence="14" id="KW-1185">Reference proteome</keyword>
<evidence type="ECO:0000259" key="12">
    <source>
        <dbReference type="Pfam" id="PF00224"/>
    </source>
</evidence>
<dbReference type="PANTHER" id="PTHR11817">
    <property type="entry name" value="PYRUVATE KINASE"/>
    <property type="match status" value="1"/>
</dbReference>
<evidence type="ECO:0000313" key="13">
    <source>
        <dbReference type="EMBL" id="TSA79184.1"/>
    </source>
</evidence>
<organism evidence="13 14">
    <name type="scientific">Deinococcus detaillensis</name>
    <dbReference type="NCBI Taxonomy" id="2592048"/>
    <lineage>
        <taxon>Bacteria</taxon>
        <taxon>Thermotogati</taxon>
        <taxon>Deinococcota</taxon>
        <taxon>Deinococci</taxon>
        <taxon>Deinococcales</taxon>
        <taxon>Deinococcaceae</taxon>
        <taxon>Deinococcus</taxon>
    </lineage>
</organism>
<dbReference type="EMBL" id="VKDB01000047">
    <property type="protein sequence ID" value="TSA79184.1"/>
    <property type="molecule type" value="Genomic_DNA"/>
</dbReference>
<comment type="pathway">
    <text evidence="1">Carbohydrate degradation; glycolysis; pyruvate from D-glyceraldehyde 3-phosphate: step 5/5.</text>
</comment>
<evidence type="ECO:0000256" key="5">
    <source>
        <dbReference type="ARBA" id="ARBA00022723"/>
    </source>
</evidence>
<dbReference type="SUPFAM" id="SSF50800">
    <property type="entry name" value="PK beta-barrel domain-like"/>
    <property type="match status" value="1"/>
</dbReference>
<dbReference type="EC" id="2.7.1.40" evidence="3"/>
<dbReference type="GO" id="GO:0000287">
    <property type="term" value="F:magnesium ion binding"/>
    <property type="evidence" value="ECO:0007669"/>
    <property type="project" value="InterPro"/>
</dbReference>
<comment type="caution">
    <text evidence="13">The sequence shown here is derived from an EMBL/GenBank/DDBJ whole genome shotgun (WGS) entry which is preliminary data.</text>
</comment>
<proteinExistence type="inferred from homology"/>
<comment type="similarity">
    <text evidence="2">Belongs to the pyruvate kinase family.</text>
</comment>
<evidence type="ECO:0000256" key="9">
    <source>
        <dbReference type="ARBA" id="ARBA00022842"/>
    </source>
</evidence>
<dbReference type="GO" id="GO:0016301">
    <property type="term" value="F:kinase activity"/>
    <property type="evidence" value="ECO:0007669"/>
    <property type="project" value="UniProtKB-KW"/>
</dbReference>
<keyword evidence="9" id="KW-0460">Magnesium</keyword>
<name>A0A553UG39_9DEIO</name>
<evidence type="ECO:0000256" key="10">
    <source>
        <dbReference type="ARBA" id="ARBA00023152"/>
    </source>
</evidence>
<accession>A0A553UG39</accession>
<evidence type="ECO:0000256" key="6">
    <source>
        <dbReference type="ARBA" id="ARBA00022741"/>
    </source>
</evidence>
<keyword evidence="10" id="KW-0324">Glycolysis</keyword>
<dbReference type="Proteomes" id="UP000316092">
    <property type="component" value="Unassembled WGS sequence"/>
</dbReference>
<dbReference type="Gene3D" id="3.20.20.60">
    <property type="entry name" value="Phosphoenolpyruvate-binding domains"/>
    <property type="match status" value="2"/>
</dbReference>
<evidence type="ECO:0000256" key="2">
    <source>
        <dbReference type="ARBA" id="ARBA00008663"/>
    </source>
</evidence>
<dbReference type="UniPathway" id="UPA00109">
    <property type="reaction ID" value="UER00188"/>
</dbReference>
<evidence type="ECO:0000256" key="4">
    <source>
        <dbReference type="ARBA" id="ARBA00022679"/>
    </source>
</evidence>
<dbReference type="GO" id="GO:0004743">
    <property type="term" value="F:pyruvate kinase activity"/>
    <property type="evidence" value="ECO:0007669"/>
    <property type="project" value="UniProtKB-EC"/>
</dbReference>
<dbReference type="AlphaFoldDB" id="A0A553UG39"/>
<protein>
    <recommendedName>
        <fullName evidence="3">pyruvate kinase</fullName>
        <ecNumber evidence="3">2.7.1.40</ecNumber>
    </recommendedName>
</protein>
<dbReference type="InterPro" id="IPR011037">
    <property type="entry name" value="Pyrv_Knase-like_insert_dom_sf"/>
</dbReference>
<dbReference type="Pfam" id="PF00224">
    <property type="entry name" value="PK"/>
    <property type="match status" value="1"/>
</dbReference>
<keyword evidence="4" id="KW-0808">Transferase</keyword>
<reference evidence="13 14" key="1">
    <citation type="submission" date="2019-07" db="EMBL/GenBank/DDBJ databases">
        <title>Deinococcus detaillus sp. nov., isolated from humus soil in Antarctica.</title>
        <authorList>
            <person name="Zhang K."/>
        </authorList>
    </citation>
    <scope>NUCLEOTIDE SEQUENCE [LARGE SCALE GENOMIC DNA]</scope>
    <source>
        <strain evidence="13 14">H1</strain>
    </source>
</reference>
<keyword evidence="8" id="KW-0067">ATP-binding</keyword>
<evidence type="ECO:0000256" key="1">
    <source>
        <dbReference type="ARBA" id="ARBA00004997"/>
    </source>
</evidence>
<dbReference type="SUPFAM" id="SSF51621">
    <property type="entry name" value="Phosphoenolpyruvate/pyruvate domain"/>
    <property type="match status" value="1"/>
</dbReference>
<feature type="domain" description="Pyruvate kinase barrel" evidence="12">
    <location>
        <begin position="360"/>
        <end position="579"/>
    </location>
</feature>
<dbReference type="NCBIfam" id="NF011314">
    <property type="entry name" value="PRK14725.1"/>
    <property type="match status" value="1"/>
</dbReference>
<dbReference type="OrthoDB" id="9812123at2"/>
<evidence type="ECO:0000256" key="7">
    <source>
        <dbReference type="ARBA" id="ARBA00022777"/>
    </source>
</evidence>
<dbReference type="GO" id="GO:0005524">
    <property type="term" value="F:ATP binding"/>
    <property type="evidence" value="ECO:0007669"/>
    <property type="project" value="UniProtKB-KW"/>
</dbReference>
<evidence type="ECO:0000313" key="14">
    <source>
        <dbReference type="Proteomes" id="UP000316092"/>
    </source>
</evidence>
<dbReference type="GO" id="GO:0030955">
    <property type="term" value="F:potassium ion binding"/>
    <property type="evidence" value="ECO:0007669"/>
    <property type="project" value="InterPro"/>
</dbReference>
<evidence type="ECO:0000256" key="3">
    <source>
        <dbReference type="ARBA" id="ARBA00012142"/>
    </source>
</evidence>
<dbReference type="InterPro" id="IPR040442">
    <property type="entry name" value="Pyrv_kinase-like_dom_sf"/>
</dbReference>
<dbReference type="InterPro" id="IPR015793">
    <property type="entry name" value="Pyrv_Knase_brl"/>
</dbReference>
<dbReference type="InterPro" id="IPR001697">
    <property type="entry name" value="Pyr_Knase"/>
</dbReference>
<evidence type="ECO:0000256" key="8">
    <source>
        <dbReference type="ARBA" id="ARBA00022840"/>
    </source>
</evidence>
<dbReference type="InterPro" id="IPR015813">
    <property type="entry name" value="Pyrv/PenolPyrv_kinase-like_dom"/>
</dbReference>
<keyword evidence="5" id="KW-0479">Metal-binding</keyword>
<keyword evidence="11 13" id="KW-0670">Pyruvate</keyword>
<sequence>MPSTKPVPTDHHIQALTKQVELLRREVLDYEQTRRADIERAAPDCRASARNLIHYLAVRQHDLRGLQRELSGLGLSSLGRMEANVLPTLNAVLRALRSLAGEATPGGFGQDFGGPDTDLEAGDRLLHHHTLRLLGPRPVGRSVRIMVTMPSEAADDPTVILHALERGMDVMRVNCAHDDAAAWSRMVAHLHSAAAQLGRTCLTEFDLAGPKLRTGPVTPGPEVLKWKPQRNQLGQVITPAQVYFSGVATAAPAGAVLVLLRSAPLLPAQIGDELRLTDARGRRRRLKLTEITPDGWLCTCDRTGYVTSGMRLTLRREGKAIGHLHLGTLPAKAQTLLLRIGDHLLLTRAPIPGEAAAGDQPAHISCTLPQVFSAVKPGHRVLLDDGKFEGVIRAADLDVLDIEIVQVPGGTKLGGAKLRAEKGINLPDTNLDLPALGVKDLADLAVFAPQCDLVSLSFVRRREDVEALIRELHRLGAAHLSIVLKIETKQAFEYLPELLLAALRHAPAAVMVARGDLAVEIGFERLAEVQEEILWLCEAAHVPVIWATQVLDTLAQTGEPTRAEVTDAAFSGRAEAVMLNKGPYIDEAITFLGGVLERMHEHQDKKSSLLRKLHVSGTTGDAGVLS</sequence>
<keyword evidence="7 13" id="KW-0418">Kinase</keyword>
<gene>
    <name evidence="13" type="ORF">FNU79_18195</name>
</gene>
<dbReference type="RefSeq" id="WP_143722216.1">
    <property type="nucleotide sequence ID" value="NZ_VKDB01000047.1"/>
</dbReference>
<evidence type="ECO:0000256" key="11">
    <source>
        <dbReference type="ARBA" id="ARBA00023317"/>
    </source>
</evidence>